<dbReference type="Gene3D" id="3.30.420.10">
    <property type="entry name" value="Ribonuclease H-like superfamily/Ribonuclease H"/>
    <property type="match status" value="1"/>
</dbReference>
<dbReference type="Gramene" id="Bo1g006200.1">
    <property type="protein sequence ID" value="Bo1g006200.1"/>
    <property type="gene ID" value="Bo1g006200"/>
</dbReference>
<dbReference type="PANTHER" id="PTHR47074">
    <property type="entry name" value="BNAC02G40300D PROTEIN"/>
    <property type="match status" value="1"/>
</dbReference>
<dbReference type="PANTHER" id="PTHR47074:SF49">
    <property type="entry name" value="POLYNUCLEOTIDYL TRANSFERASE, RIBONUCLEASE H-LIKE SUPERFAMILY PROTEIN"/>
    <property type="match status" value="1"/>
</dbReference>
<dbReference type="OMA" id="IDRKQCH"/>
<dbReference type="InterPro" id="IPR044730">
    <property type="entry name" value="RNase_H-like_dom_plant"/>
</dbReference>
<organism evidence="2 3">
    <name type="scientific">Brassica oleracea var. oleracea</name>
    <dbReference type="NCBI Taxonomy" id="109376"/>
    <lineage>
        <taxon>Eukaryota</taxon>
        <taxon>Viridiplantae</taxon>
        <taxon>Streptophyta</taxon>
        <taxon>Embryophyta</taxon>
        <taxon>Tracheophyta</taxon>
        <taxon>Spermatophyta</taxon>
        <taxon>Magnoliopsida</taxon>
        <taxon>eudicotyledons</taxon>
        <taxon>Gunneridae</taxon>
        <taxon>Pentapetalae</taxon>
        <taxon>rosids</taxon>
        <taxon>malvids</taxon>
        <taxon>Brassicales</taxon>
        <taxon>Brassicaceae</taxon>
        <taxon>Brassiceae</taxon>
        <taxon>Brassica</taxon>
    </lineage>
</organism>
<feature type="domain" description="RNase H type-1" evidence="1">
    <location>
        <begin position="117"/>
        <end position="210"/>
    </location>
</feature>
<dbReference type="SUPFAM" id="SSF53098">
    <property type="entry name" value="Ribonuclease H-like"/>
    <property type="match status" value="1"/>
</dbReference>
<dbReference type="GO" id="GO:0004523">
    <property type="term" value="F:RNA-DNA hybrid ribonuclease activity"/>
    <property type="evidence" value="ECO:0007669"/>
    <property type="project" value="InterPro"/>
</dbReference>
<dbReference type="InterPro" id="IPR012337">
    <property type="entry name" value="RNaseH-like_sf"/>
</dbReference>
<dbReference type="Pfam" id="PF13456">
    <property type="entry name" value="RVT_3"/>
    <property type="match status" value="1"/>
</dbReference>
<dbReference type="AlphaFoldDB" id="A0A0D3A1P4"/>
<accession>A0A0D3A1P4</accession>
<dbReference type="GO" id="GO:0003676">
    <property type="term" value="F:nucleic acid binding"/>
    <property type="evidence" value="ECO:0007669"/>
    <property type="project" value="InterPro"/>
</dbReference>
<dbReference type="HOGENOM" id="CLU_1241631_0_0_1"/>
<evidence type="ECO:0000259" key="1">
    <source>
        <dbReference type="Pfam" id="PF13456"/>
    </source>
</evidence>
<dbReference type="EnsemblPlants" id="Bo1g006200.1">
    <property type="protein sequence ID" value="Bo1g006200.1"/>
    <property type="gene ID" value="Bo1g006200"/>
</dbReference>
<dbReference type="InterPro" id="IPR052929">
    <property type="entry name" value="RNase_H-like_EbsB-rel"/>
</dbReference>
<reference evidence="2 3" key="1">
    <citation type="journal article" date="2014" name="Genome Biol.">
        <title>Transcriptome and methylome profiling reveals relics of genome dominance in the mesopolyploid Brassica oleracea.</title>
        <authorList>
            <person name="Parkin I.A."/>
            <person name="Koh C."/>
            <person name="Tang H."/>
            <person name="Robinson S.J."/>
            <person name="Kagale S."/>
            <person name="Clarke W.E."/>
            <person name="Town C.D."/>
            <person name="Nixon J."/>
            <person name="Krishnakumar V."/>
            <person name="Bidwell S.L."/>
            <person name="Denoeud F."/>
            <person name="Belcram H."/>
            <person name="Links M.G."/>
            <person name="Just J."/>
            <person name="Clarke C."/>
            <person name="Bender T."/>
            <person name="Huebert T."/>
            <person name="Mason A.S."/>
            <person name="Pires J.C."/>
            <person name="Barker G."/>
            <person name="Moore J."/>
            <person name="Walley P.G."/>
            <person name="Manoli S."/>
            <person name="Batley J."/>
            <person name="Edwards D."/>
            <person name="Nelson M.N."/>
            <person name="Wang X."/>
            <person name="Paterson A.H."/>
            <person name="King G."/>
            <person name="Bancroft I."/>
            <person name="Chalhoub B."/>
            <person name="Sharpe A.G."/>
        </authorList>
    </citation>
    <scope>NUCLEOTIDE SEQUENCE</scope>
    <source>
        <strain evidence="2 3">cv. TO1000</strain>
    </source>
</reference>
<sequence length="223" mass="25260">MHTFFSCPFAQEVWKLIPLRQVVHLATDINFKQALVEFRTAVCLPPSGIATTVLPWVLWAIWSTRNLHVFENQILSPMETATKALNLGREWNNAQQQIQLIGEESDTYIKKIDRKQCHGSATLESITTPLVAEAIALRSGLLSALELEHHKLKAFSDNLTLIRAINNDMQVKEIFGIVKDIQRISSVFVEISFSHLYRSLNVEADRLAKLSLFSSRVCDPSMD</sequence>
<dbReference type="Proteomes" id="UP000032141">
    <property type="component" value="Chromosome C1"/>
</dbReference>
<dbReference type="eggNOG" id="KOG1075">
    <property type="taxonomic scope" value="Eukaryota"/>
</dbReference>
<dbReference type="CDD" id="cd06222">
    <property type="entry name" value="RNase_H_like"/>
    <property type="match status" value="1"/>
</dbReference>
<keyword evidence="3" id="KW-1185">Reference proteome</keyword>
<dbReference type="InterPro" id="IPR002156">
    <property type="entry name" value="RNaseH_domain"/>
</dbReference>
<protein>
    <recommendedName>
        <fullName evidence="1">RNase H type-1 domain-containing protein</fullName>
    </recommendedName>
</protein>
<name>A0A0D3A1P4_BRAOL</name>
<evidence type="ECO:0000313" key="3">
    <source>
        <dbReference type="Proteomes" id="UP000032141"/>
    </source>
</evidence>
<reference evidence="2" key="2">
    <citation type="submission" date="2015-03" db="UniProtKB">
        <authorList>
            <consortium name="EnsemblPlants"/>
        </authorList>
    </citation>
    <scope>IDENTIFICATION</scope>
</reference>
<evidence type="ECO:0000313" key="2">
    <source>
        <dbReference type="EnsemblPlants" id="Bo1g006200.1"/>
    </source>
</evidence>
<proteinExistence type="predicted"/>
<dbReference type="InterPro" id="IPR036397">
    <property type="entry name" value="RNaseH_sf"/>
</dbReference>